<keyword evidence="1" id="KW-0175">Coiled coil</keyword>
<dbReference type="AlphaFoldDB" id="A0A5S9X3Y9"/>
<sequence>MTKDKINRGNIVNSRVKELGISFVLESPAPLRCSVAPLKLSLPLLCVFFGNPKTLQEQEESLILEIDAGYCEKRVVELVNNLMEEEVVKSENGSLEFHDDTLSSSLQVNGVLKDNENPDVDFLEDLDSYWEDINDRLTISRVVSDSIIRGMVTAIESDAAEKIAQKDLELSKIRETLLLYHVGSEENESSESRLIHDELTQGSSSSLKKKARKQLLMLVEELTNLREYIHINGSDATVDDSLGLDSSPHETRSKTVDKMLDSLKSILETVLKRKNDMELPSSWQQEHDFQKEIESAVVTSVLRSLKDEYEQRLLDQKAEFGGNRSLILGNIKEITGLRQELEAIRKSFLDHENGDEAGEVGDRKRVEQLHRKMSGSLNSVSSVWENGKHEESSTGLIPEHNETLRHMSPDEMINHFKIEMNKMKRDHDYKIQELTEQCFTFKRKYLNLTERGSFSFVGKDKELGALKKKIPFVISKLDKILMEDEKLVSEGKNDAGLKRQLDSLLLENRQLKDSLSDAAEKMSQLSQAEADHQELIRKLETDVEDSRNEASIYEDVYGCFVTEFVGQIKCTKQETDLEHSMLREAYELLLEDLARKEARKSKEDFEDSCVKSVMMEECCSVIYKEAVKEAHKKIVELNLHVTEKEGTLRSEMVDKERLKEEIHRLGCLVKEKENLVQTAENNLATLRKKIEVVSQQINDLQSQVERQETEIQDKIEALSIVSARELEKVKGYETKISSLREELELARESLKEMKDEKRKTEEKLSETKAEKETLKKQLVSLDLVVPPQLIKGFDILEGLIAEKTQKTNSRLKNMQSQLSDLSHQINEVKGKASTYKQRLEKKCCDLKKAEAEVDLLGDEVETLLDLLEKIYIALDHYSPILKHYPGIIEILRLVRRELSGESKRPSG</sequence>
<dbReference type="Proteomes" id="UP000434276">
    <property type="component" value="Unassembled WGS sequence"/>
</dbReference>
<evidence type="ECO:0008006" key="4">
    <source>
        <dbReference type="Google" id="ProtNLM"/>
    </source>
</evidence>
<dbReference type="PANTHER" id="PTHR33883:SF10">
    <property type="entry name" value="WPP DOMAIN-ASSOCIATED PROTEIN"/>
    <property type="match status" value="1"/>
</dbReference>
<proteinExistence type="predicted"/>
<feature type="coiled-coil region" evidence="1">
    <location>
        <begin position="811"/>
        <end position="866"/>
    </location>
</feature>
<protein>
    <recommendedName>
        <fullName evidence="4">WPP domain-associated protein</fullName>
    </recommendedName>
</protein>
<evidence type="ECO:0000256" key="1">
    <source>
        <dbReference type="SAM" id="Coils"/>
    </source>
</evidence>
<organism evidence="2 3">
    <name type="scientific">Arabidopsis thaliana</name>
    <name type="common">Mouse-ear cress</name>
    <dbReference type="NCBI Taxonomy" id="3702"/>
    <lineage>
        <taxon>Eukaryota</taxon>
        <taxon>Viridiplantae</taxon>
        <taxon>Streptophyta</taxon>
        <taxon>Embryophyta</taxon>
        <taxon>Tracheophyta</taxon>
        <taxon>Spermatophyta</taxon>
        <taxon>Magnoliopsida</taxon>
        <taxon>eudicotyledons</taxon>
        <taxon>Gunneridae</taxon>
        <taxon>Pentapetalae</taxon>
        <taxon>rosids</taxon>
        <taxon>malvids</taxon>
        <taxon>Brassicales</taxon>
        <taxon>Brassicaceae</taxon>
        <taxon>Camelineae</taxon>
        <taxon>Arabidopsis</taxon>
    </lineage>
</organism>
<feature type="coiled-coil region" evidence="1">
    <location>
        <begin position="501"/>
        <end position="556"/>
    </location>
</feature>
<reference evidence="2 3" key="1">
    <citation type="submission" date="2019-12" db="EMBL/GenBank/DDBJ databases">
        <authorList>
            <person name="Jiao W.-B."/>
            <person name="Schneeberger K."/>
        </authorList>
    </citation>
    <scope>NUCLEOTIDE SEQUENCE [LARGE SCALE GENOMIC DNA]</scope>
    <source>
        <strain evidence="3">cv. C24</strain>
    </source>
</reference>
<dbReference type="InterPro" id="IPR037490">
    <property type="entry name" value="WAP"/>
</dbReference>
<accession>A0A5S9X3Y9</accession>
<name>A0A5S9X3Y9_ARATH</name>
<dbReference type="EMBL" id="CACSHJ010000088">
    <property type="protein sequence ID" value="CAA0374644.1"/>
    <property type="molecule type" value="Genomic_DNA"/>
</dbReference>
<feature type="coiled-coil region" evidence="1">
    <location>
        <begin position="655"/>
        <end position="784"/>
    </location>
</feature>
<dbReference type="OrthoDB" id="619142at2759"/>
<gene>
    <name evidence="2" type="ORF">C24_LOCUS9763</name>
</gene>
<dbReference type="PANTHER" id="PTHR33883">
    <property type="entry name" value="WPP DOMAIN-ASSOCIATED PROTEIN"/>
    <property type="match status" value="1"/>
</dbReference>
<dbReference type="ExpressionAtlas" id="A0A5S9X3Y9">
    <property type="expression patterns" value="baseline and differential"/>
</dbReference>
<evidence type="ECO:0000313" key="3">
    <source>
        <dbReference type="Proteomes" id="UP000434276"/>
    </source>
</evidence>
<evidence type="ECO:0000313" key="2">
    <source>
        <dbReference type="EMBL" id="CAA0374644.1"/>
    </source>
</evidence>